<sequence length="26" mass="2845">GKRADEQLYRAKAAGRNRVEVDAALS</sequence>
<dbReference type="AlphaFoldDB" id="A0A6J4MZM8"/>
<protein>
    <recommendedName>
        <fullName evidence="2">GGDEF domain-containing protein</fullName>
    </recommendedName>
</protein>
<reference evidence="1" key="1">
    <citation type="submission" date="2020-02" db="EMBL/GenBank/DDBJ databases">
        <authorList>
            <person name="Meier V. D."/>
        </authorList>
    </citation>
    <scope>NUCLEOTIDE SEQUENCE</scope>
    <source>
        <strain evidence="1">AVDCRST_MAG89</strain>
    </source>
</reference>
<evidence type="ECO:0000313" key="1">
    <source>
        <dbReference type="EMBL" id="CAA9370631.1"/>
    </source>
</evidence>
<accession>A0A6J4MZM8</accession>
<gene>
    <name evidence="1" type="ORF">AVDCRST_MAG89-4561</name>
</gene>
<dbReference type="EMBL" id="CADCTV010000958">
    <property type="protein sequence ID" value="CAA9370631.1"/>
    <property type="molecule type" value="Genomic_DNA"/>
</dbReference>
<proteinExistence type="predicted"/>
<organism evidence="1">
    <name type="scientific">uncultured Gemmatimonadota bacterium</name>
    <dbReference type="NCBI Taxonomy" id="203437"/>
    <lineage>
        <taxon>Bacteria</taxon>
        <taxon>Pseudomonadati</taxon>
        <taxon>Gemmatimonadota</taxon>
        <taxon>environmental samples</taxon>
    </lineage>
</organism>
<name>A0A6J4MZM8_9BACT</name>
<evidence type="ECO:0008006" key="2">
    <source>
        <dbReference type="Google" id="ProtNLM"/>
    </source>
</evidence>
<feature type="non-terminal residue" evidence="1">
    <location>
        <position position="1"/>
    </location>
</feature>